<reference evidence="3" key="1">
    <citation type="submission" date="2017-05" db="EMBL/GenBank/DDBJ databases">
        <authorList>
            <person name="Rodrigo-Torres L."/>
            <person name="Arahal R. D."/>
            <person name="Lucena T."/>
        </authorList>
    </citation>
    <scope>NUCLEOTIDE SEQUENCE [LARGE SCALE GENOMIC DNA]</scope>
    <source>
        <strain evidence="3">CECT 8649</strain>
    </source>
</reference>
<keyword evidence="1" id="KW-1277">Toxin-antitoxin system</keyword>
<dbReference type="InterPro" id="IPR007712">
    <property type="entry name" value="RelE/ParE_toxin"/>
</dbReference>
<organism evidence="2 3">
    <name type="scientific">Pelagimonas phthalicica</name>
    <dbReference type="NCBI Taxonomy" id="1037362"/>
    <lineage>
        <taxon>Bacteria</taxon>
        <taxon>Pseudomonadati</taxon>
        <taxon>Pseudomonadota</taxon>
        <taxon>Alphaproteobacteria</taxon>
        <taxon>Rhodobacterales</taxon>
        <taxon>Roseobacteraceae</taxon>
        <taxon>Pelagimonas</taxon>
    </lineage>
</organism>
<dbReference type="EMBL" id="FXXP01000005">
    <property type="protein sequence ID" value="SMX30492.1"/>
    <property type="molecule type" value="Genomic_DNA"/>
</dbReference>
<protein>
    <submittedName>
        <fullName evidence="2">Plasmid stabilization system protein</fullName>
    </submittedName>
</protein>
<dbReference type="AlphaFoldDB" id="A0A238JKN5"/>
<name>A0A238JKN5_9RHOB</name>
<dbReference type="InterPro" id="IPR035093">
    <property type="entry name" value="RelE/ParE_toxin_dom_sf"/>
</dbReference>
<keyword evidence="3" id="KW-1185">Reference proteome</keyword>
<evidence type="ECO:0000313" key="2">
    <source>
        <dbReference type="EMBL" id="SMX30492.1"/>
    </source>
</evidence>
<gene>
    <name evidence="2" type="ORF">TRP8649_04636</name>
</gene>
<sequence length="93" mass="10798">MKLVYLEEAAQDIAWFRYYYRSVFPEGSAKARAHLKAIQQTLAANPYAGHPSEIRPDLRELSIPRTPFTLIYRVTQTQIEVLRLWDDRQGGGF</sequence>
<dbReference type="Pfam" id="PF05016">
    <property type="entry name" value="ParE_toxin"/>
    <property type="match status" value="1"/>
</dbReference>
<accession>A0A238JKN5</accession>
<proteinExistence type="predicted"/>
<dbReference type="Proteomes" id="UP000225972">
    <property type="component" value="Unassembled WGS sequence"/>
</dbReference>
<dbReference type="OrthoDB" id="595470at2"/>
<dbReference type="Gene3D" id="3.30.2310.20">
    <property type="entry name" value="RelE-like"/>
    <property type="match status" value="1"/>
</dbReference>
<dbReference type="RefSeq" id="WP_099249618.1">
    <property type="nucleotide sequence ID" value="NZ_FXXP01000005.1"/>
</dbReference>
<evidence type="ECO:0000313" key="3">
    <source>
        <dbReference type="Proteomes" id="UP000225972"/>
    </source>
</evidence>
<evidence type="ECO:0000256" key="1">
    <source>
        <dbReference type="ARBA" id="ARBA00022649"/>
    </source>
</evidence>